<organism evidence="1">
    <name type="scientific">marine metagenome</name>
    <dbReference type="NCBI Taxonomy" id="408172"/>
    <lineage>
        <taxon>unclassified sequences</taxon>
        <taxon>metagenomes</taxon>
        <taxon>ecological metagenomes</taxon>
    </lineage>
</organism>
<dbReference type="AlphaFoldDB" id="A0A382KPK5"/>
<gene>
    <name evidence="1" type="ORF">METZ01_LOCUS279332</name>
</gene>
<sequence length="37" mass="4500">MEFYIGNKIIEQLFADFFGLNSSFIHQCYREFKDAYN</sequence>
<dbReference type="EMBL" id="UINC01082058">
    <property type="protein sequence ID" value="SVC26478.1"/>
    <property type="molecule type" value="Genomic_DNA"/>
</dbReference>
<name>A0A382KPK5_9ZZZZ</name>
<feature type="non-terminal residue" evidence="1">
    <location>
        <position position="37"/>
    </location>
</feature>
<reference evidence="1" key="1">
    <citation type="submission" date="2018-05" db="EMBL/GenBank/DDBJ databases">
        <authorList>
            <person name="Lanie J.A."/>
            <person name="Ng W.-L."/>
            <person name="Kazmierczak K.M."/>
            <person name="Andrzejewski T.M."/>
            <person name="Davidsen T.M."/>
            <person name="Wayne K.J."/>
            <person name="Tettelin H."/>
            <person name="Glass J.I."/>
            <person name="Rusch D."/>
            <person name="Podicherti R."/>
            <person name="Tsui H.-C.T."/>
            <person name="Winkler M.E."/>
        </authorList>
    </citation>
    <scope>NUCLEOTIDE SEQUENCE</scope>
</reference>
<protein>
    <submittedName>
        <fullName evidence="1">Uncharacterized protein</fullName>
    </submittedName>
</protein>
<accession>A0A382KPK5</accession>
<evidence type="ECO:0000313" key="1">
    <source>
        <dbReference type="EMBL" id="SVC26478.1"/>
    </source>
</evidence>
<proteinExistence type="predicted"/>